<evidence type="ECO:0000313" key="3">
    <source>
        <dbReference type="Proteomes" id="UP000188836"/>
    </source>
</evidence>
<keyword evidence="1" id="KW-0472">Membrane</keyword>
<comment type="caution">
    <text evidence="2">The sequence shown here is derived from an EMBL/GenBank/DDBJ whole genome shotgun (WGS) entry which is preliminary data.</text>
</comment>
<dbReference type="PANTHER" id="PTHR35335">
    <property type="entry name" value="UPF0716 PROTEIN FXSA"/>
    <property type="match status" value="1"/>
</dbReference>
<keyword evidence="1" id="KW-1133">Transmembrane helix</keyword>
<dbReference type="OrthoDB" id="4559973at2"/>
<protein>
    <recommendedName>
        <fullName evidence="4">Exlusion protein FxsA</fullName>
    </recommendedName>
</protein>
<dbReference type="EMBL" id="MUMY01000002">
    <property type="protein sequence ID" value="ONM50131.1"/>
    <property type="molecule type" value="Genomic_DNA"/>
</dbReference>
<reference evidence="2 3" key="1">
    <citation type="journal article" date="2016" name="Antonie Van Leeuwenhoek">
        <title>Nocardia donostiensis sp. nov., isolated from human respiratory specimens.</title>
        <authorList>
            <person name="Ercibengoa M."/>
            <person name="Bell M."/>
            <person name="Marimon J.M."/>
            <person name="Humrighouse B."/>
            <person name="Klenk H.P."/>
            <person name="Potter G."/>
            <person name="Perez-Trallero E."/>
        </authorList>
    </citation>
    <scope>NUCLEOTIDE SEQUENCE [LARGE SCALE GENOMIC DNA]</scope>
    <source>
        <strain evidence="2 3">X1655</strain>
    </source>
</reference>
<dbReference type="Pfam" id="PF04186">
    <property type="entry name" value="FxsA"/>
    <property type="match status" value="1"/>
</dbReference>
<evidence type="ECO:0000313" key="2">
    <source>
        <dbReference type="EMBL" id="ONM50131.1"/>
    </source>
</evidence>
<proteinExistence type="predicted"/>
<organism evidence="2 3">
    <name type="scientific">Nocardia donostiensis</name>
    <dbReference type="NCBI Taxonomy" id="1538463"/>
    <lineage>
        <taxon>Bacteria</taxon>
        <taxon>Bacillati</taxon>
        <taxon>Actinomycetota</taxon>
        <taxon>Actinomycetes</taxon>
        <taxon>Mycobacteriales</taxon>
        <taxon>Nocardiaceae</taxon>
        <taxon>Nocardia</taxon>
    </lineage>
</organism>
<accession>A0A1W0BM78</accession>
<sequence>MPVLVFVAYLVVEIAAFAAVAQWLGVLTAILVLIACSAAGMLLLGSQWRRVLDQFRRAGRGEVNPGTAVADGALVAIGAVLLFVPGLVTSVLGLLLLLPPTRALARPLVAAVAARRVAEIAASVPHRGVVIDAEDVVDATVVTQWYDDPSDPRPSTRPVLDKY</sequence>
<evidence type="ECO:0000256" key="1">
    <source>
        <dbReference type="SAM" id="Phobius"/>
    </source>
</evidence>
<feature type="transmembrane region" description="Helical" evidence="1">
    <location>
        <begin position="28"/>
        <end position="48"/>
    </location>
</feature>
<feature type="transmembrane region" description="Helical" evidence="1">
    <location>
        <begin position="69"/>
        <end position="98"/>
    </location>
</feature>
<dbReference type="NCBIfam" id="NF008528">
    <property type="entry name" value="PRK11463.1-2"/>
    <property type="match status" value="1"/>
</dbReference>
<dbReference type="STRING" id="1538463.B0T36_07410"/>
<name>A0A1W0BM78_9NOCA</name>
<dbReference type="AlphaFoldDB" id="A0A1W0BM78"/>
<dbReference type="GO" id="GO:0016020">
    <property type="term" value="C:membrane"/>
    <property type="evidence" value="ECO:0007669"/>
    <property type="project" value="InterPro"/>
</dbReference>
<gene>
    <name evidence="2" type="ORF">B0T46_03315</name>
</gene>
<evidence type="ECO:0008006" key="4">
    <source>
        <dbReference type="Google" id="ProtNLM"/>
    </source>
</evidence>
<dbReference type="PANTHER" id="PTHR35335:SF1">
    <property type="entry name" value="UPF0716 PROTEIN FXSA"/>
    <property type="match status" value="1"/>
</dbReference>
<keyword evidence="3" id="KW-1185">Reference proteome</keyword>
<keyword evidence="1" id="KW-0812">Transmembrane</keyword>
<dbReference type="Proteomes" id="UP000188836">
    <property type="component" value="Unassembled WGS sequence"/>
</dbReference>
<dbReference type="InterPro" id="IPR007313">
    <property type="entry name" value="FxsA"/>
</dbReference>
<dbReference type="RefSeq" id="WP_077114950.1">
    <property type="nucleotide sequence ID" value="NZ_MUKP01000002.1"/>
</dbReference>